<evidence type="ECO:0000256" key="2">
    <source>
        <dbReference type="ARBA" id="ARBA00022487"/>
    </source>
</evidence>
<dbReference type="PANTHER" id="PTHR33630">
    <property type="entry name" value="CUTINASE RV1984C-RELATED-RELATED"/>
    <property type="match status" value="1"/>
</dbReference>
<keyword evidence="6" id="KW-0472">Membrane</keyword>
<comment type="caution">
    <text evidence="8">The sequence shown here is derived from an EMBL/GenBank/DDBJ whole genome shotgun (WGS) entry which is preliminary data.</text>
</comment>
<evidence type="ECO:0000313" key="9">
    <source>
        <dbReference type="Proteomes" id="UP000259211"/>
    </source>
</evidence>
<evidence type="ECO:0000256" key="3">
    <source>
        <dbReference type="ARBA" id="ARBA00022801"/>
    </source>
</evidence>
<dbReference type="GO" id="GO:0052689">
    <property type="term" value="F:carboxylic ester hydrolase activity"/>
    <property type="evidence" value="ECO:0007669"/>
    <property type="project" value="UniProtKB-KW"/>
</dbReference>
<protein>
    <submittedName>
        <fullName evidence="8">Serine esterase</fullName>
    </submittedName>
</protein>
<keyword evidence="7" id="KW-0732">Signal</keyword>
<keyword evidence="3" id="KW-0378">Hydrolase</keyword>
<evidence type="ECO:0000256" key="1">
    <source>
        <dbReference type="ARBA" id="ARBA00007534"/>
    </source>
</evidence>
<feature type="region of interest" description="Disordered" evidence="5">
    <location>
        <begin position="23"/>
        <end position="68"/>
    </location>
</feature>
<keyword evidence="6" id="KW-0812">Transmembrane</keyword>
<dbReference type="Proteomes" id="UP000259211">
    <property type="component" value="Unassembled WGS sequence"/>
</dbReference>
<dbReference type="Pfam" id="PF01083">
    <property type="entry name" value="Cutinase"/>
    <property type="match status" value="1"/>
</dbReference>
<evidence type="ECO:0000256" key="7">
    <source>
        <dbReference type="SAM" id="SignalP"/>
    </source>
</evidence>
<accession>A0A3E2DA25</accession>
<dbReference type="EMBL" id="NOWI01000011">
    <property type="protein sequence ID" value="RFT42272.1"/>
    <property type="molecule type" value="Genomic_DNA"/>
</dbReference>
<sequence length="412" mass="43657">MKLRQTLLTLLVAVGLVSMPLSASAESATPTPTTTSTSYASGSADSPKPAAPITPGAGMGWGSDPVSSEHASQMECASVMFVGVRGSGETPPYGETITSIRDAVAQKWKGKGTVRQVYLDYPAADPHTLQQASMSSLLFDATMPSTEYFDSAALGAKKLTALLNAEKKQCPKEWVILAGFSQGSQAITQALAQTDTPQRLAGAILAGNPDHYPGQNVQELSGDADRSAMGMAAILYYLRERAHATPGANRDAQMRAIIKATLSLSQESLDQKSLDADMVKAGAAIPPEAYPETYSVCLKGDPVCDTAPALTRILTLQSTWQDELNQGRPVHMGYTRSVLEASLNRIAQRANAVGAAEAKGVPIPHGQTVTVATREWGPLQIAVAVGAGVLGLALGWFLGRAGRRRQRHHRWH</sequence>
<evidence type="ECO:0000256" key="6">
    <source>
        <dbReference type="SAM" id="Phobius"/>
    </source>
</evidence>
<dbReference type="AlphaFoldDB" id="A0A3E2DA25"/>
<dbReference type="InterPro" id="IPR029058">
    <property type="entry name" value="AB_hydrolase_fold"/>
</dbReference>
<keyword evidence="6" id="KW-1133">Transmembrane helix</keyword>
<dbReference type="Gene3D" id="3.40.50.1820">
    <property type="entry name" value="alpha/beta hydrolase"/>
    <property type="match status" value="1"/>
</dbReference>
<name>A0A3E2DA25_9ACTN</name>
<comment type="similarity">
    <text evidence="1">Belongs to the cutinase family.</text>
</comment>
<feature type="transmembrane region" description="Helical" evidence="6">
    <location>
        <begin position="376"/>
        <end position="398"/>
    </location>
</feature>
<keyword evidence="2" id="KW-0719">Serine esterase</keyword>
<organism evidence="8 9">
    <name type="scientific">Cutibacterium avidum</name>
    <dbReference type="NCBI Taxonomy" id="33010"/>
    <lineage>
        <taxon>Bacteria</taxon>
        <taxon>Bacillati</taxon>
        <taxon>Actinomycetota</taxon>
        <taxon>Actinomycetes</taxon>
        <taxon>Propionibacteriales</taxon>
        <taxon>Propionibacteriaceae</taxon>
        <taxon>Cutibacterium</taxon>
    </lineage>
</organism>
<keyword evidence="4" id="KW-1015">Disulfide bond</keyword>
<feature type="chain" id="PRO_5017546305" evidence="7">
    <location>
        <begin position="26"/>
        <end position="412"/>
    </location>
</feature>
<dbReference type="PANTHER" id="PTHR33630:SF9">
    <property type="entry name" value="CUTINASE 4"/>
    <property type="match status" value="1"/>
</dbReference>
<dbReference type="SUPFAM" id="SSF53474">
    <property type="entry name" value="alpha/beta-Hydrolases"/>
    <property type="match status" value="1"/>
</dbReference>
<feature type="compositionally biased region" description="Low complexity" evidence="5">
    <location>
        <begin position="23"/>
        <end position="47"/>
    </location>
</feature>
<feature type="signal peptide" evidence="7">
    <location>
        <begin position="1"/>
        <end position="25"/>
    </location>
</feature>
<gene>
    <name evidence="8" type="ORF">CHT91_11470</name>
</gene>
<evidence type="ECO:0000313" key="8">
    <source>
        <dbReference type="EMBL" id="RFT42272.1"/>
    </source>
</evidence>
<proteinExistence type="inferred from homology"/>
<reference evidence="8 9" key="1">
    <citation type="submission" date="2017-07" db="EMBL/GenBank/DDBJ databases">
        <authorList>
            <person name="Sun Z.S."/>
            <person name="Albrecht U."/>
            <person name="Echele G."/>
            <person name="Lee C.C."/>
        </authorList>
    </citation>
    <scope>NUCLEOTIDE SEQUENCE [LARGE SCALE GENOMIC DNA]</scope>
    <source>
        <strain evidence="8 9">P16-029</strain>
    </source>
</reference>
<evidence type="ECO:0000256" key="4">
    <source>
        <dbReference type="ARBA" id="ARBA00023157"/>
    </source>
</evidence>
<dbReference type="SMART" id="SM01110">
    <property type="entry name" value="Cutinase"/>
    <property type="match status" value="1"/>
</dbReference>
<dbReference type="InterPro" id="IPR000675">
    <property type="entry name" value="Cutinase/axe"/>
</dbReference>
<evidence type="ECO:0000256" key="5">
    <source>
        <dbReference type="SAM" id="MobiDB-lite"/>
    </source>
</evidence>